<sequence length="316" mass="36184">MYKKVLTLCLLLFSINSFAQKRQNIYYFKNGMLTSNKETADYRRVVQEPDSGSSLFPVFEFYSDNTDKTIGLVSKYEPNLVFEGLVKRFNKKGILTEELNYKNGKLSGKAIYYYDNGKVKRELDYNENVKVTGVSDHVFSRLINEYDSLGNQNIKDGNGSYICSGKELTEQGNYKNGYKDGVWKGLVNGNAFEENYQDGRLIAGTAHTKEGKTIEYTVAEEYPNYPGGIGDFYKYLGRNYRFPSEAQKNGVRGRLYISFVVEKDGKLTDYSFKNDLGYGTREEAIRVLDRSPKWNPGKQHGIPVRVKYNININLAY</sequence>
<dbReference type="Gene3D" id="3.30.1150.10">
    <property type="match status" value="1"/>
</dbReference>
<dbReference type="PROSITE" id="PS52015">
    <property type="entry name" value="TONB_CTD"/>
    <property type="match status" value="1"/>
</dbReference>
<dbReference type="STRING" id="390241.SAMN04488023_102108"/>
<dbReference type="SUPFAM" id="SSF74653">
    <property type="entry name" value="TolA/TonB C-terminal domain"/>
    <property type="match status" value="1"/>
</dbReference>
<reference evidence="3 4" key="1">
    <citation type="submission" date="2016-10" db="EMBL/GenBank/DDBJ databases">
        <authorList>
            <person name="de Groot N.N."/>
        </authorList>
    </citation>
    <scope>NUCLEOTIDE SEQUENCE [LARGE SCALE GENOMIC DNA]</scope>
    <source>
        <strain evidence="3 4">DSM 18610</strain>
    </source>
</reference>
<evidence type="ECO:0000313" key="4">
    <source>
        <dbReference type="Proteomes" id="UP000199572"/>
    </source>
</evidence>
<feature type="signal peptide" evidence="1">
    <location>
        <begin position="1"/>
        <end position="19"/>
    </location>
</feature>
<dbReference type="Gene3D" id="2.20.110.10">
    <property type="entry name" value="Histone H3 K4-specific methyltransferase SET7/9 N-terminal domain"/>
    <property type="match status" value="1"/>
</dbReference>
<dbReference type="GO" id="GO:0098797">
    <property type="term" value="C:plasma membrane protein complex"/>
    <property type="evidence" value="ECO:0007669"/>
    <property type="project" value="TreeGrafter"/>
</dbReference>
<dbReference type="RefSeq" id="WP_090880685.1">
    <property type="nucleotide sequence ID" value="NZ_FOGG01000002.1"/>
</dbReference>
<dbReference type="PANTHER" id="PTHR33446">
    <property type="entry name" value="PROTEIN TONB-RELATED"/>
    <property type="match status" value="1"/>
</dbReference>
<dbReference type="Proteomes" id="UP000199572">
    <property type="component" value="Unassembled WGS sequence"/>
</dbReference>
<dbReference type="InterPro" id="IPR037682">
    <property type="entry name" value="TonB_C"/>
</dbReference>
<dbReference type="AlphaFoldDB" id="A0A1H9JWD2"/>
<evidence type="ECO:0000313" key="3">
    <source>
        <dbReference type="EMBL" id="SEQ91226.1"/>
    </source>
</evidence>
<proteinExistence type="predicted"/>
<accession>A0A1H9JWD2</accession>
<feature type="domain" description="TonB C-terminal" evidence="2">
    <location>
        <begin position="227"/>
        <end position="316"/>
    </location>
</feature>
<name>A0A1H9JWD2_9SPHI</name>
<organism evidence="3 4">
    <name type="scientific">Pedobacter rhizosphaerae</name>
    <dbReference type="NCBI Taxonomy" id="390241"/>
    <lineage>
        <taxon>Bacteria</taxon>
        <taxon>Pseudomonadati</taxon>
        <taxon>Bacteroidota</taxon>
        <taxon>Sphingobacteriia</taxon>
        <taxon>Sphingobacteriales</taxon>
        <taxon>Sphingobacteriaceae</taxon>
        <taxon>Pedobacter</taxon>
    </lineage>
</organism>
<dbReference type="EMBL" id="FOGG01000002">
    <property type="protein sequence ID" value="SEQ91226.1"/>
    <property type="molecule type" value="Genomic_DNA"/>
</dbReference>
<dbReference type="SUPFAM" id="SSF82185">
    <property type="entry name" value="Histone H3 K4-specific methyltransferase SET7/9 N-terminal domain"/>
    <property type="match status" value="1"/>
</dbReference>
<gene>
    <name evidence="3" type="ORF">SAMN04488023_102108</name>
</gene>
<dbReference type="OrthoDB" id="649093at2"/>
<evidence type="ECO:0000256" key="1">
    <source>
        <dbReference type="SAM" id="SignalP"/>
    </source>
</evidence>
<dbReference type="GO" id="GO:0031992">
    <property type="term" value="F:energy transducer activity"/>
    <property type="evidence" value="ECO:0007669"/>
    <property type="project" value="TreeGrafter"/>
</dbReference>
<feature type="chain" id="PRO_5011509000" evidence="1">
    <location>
        <begin position="20"/>
        <end position="316"/>
    </location>
</feature>
<protein>
    <submittedName>
        <fullName evidence="3">TonB protein C-terminal</fullName>
    </submittedName>
</protein>
<dbReference type="GO" id="GO:0055085">
    <property type="term" value="P:transmembrane transport"/>
    <property type="evidence" value="ECO:0007669"/>
    <property type="project" value="InterPro"/>
</dbReference>
<keyword evidence="1" id="KW-0732">Signal</keyword>
<dbReference type="InterPro" id="IPR051045">
    <property type="entry name" value="TonB-dependent_transducer"/>
</dbReference>
<dbReference type="Pfam" id="PF03544">
    <property type="entry name" value="TonB_C"/>
    <property type="match status" value="1"/>
</dbReference>
<dbReference type="PANTHER" id="PTHR33446:SF2">
    <property type="entry name" value="PROTEIN TONB"/>
    <property type="match status" value="1"/>
</dbReference>
<keyword evidence="4" id="KW-1185">Reference proteome</keyword>
<evidence type="ECO:0000259" key="2">
    <source>
        <dbReference type="PROSITE" id="PS52015"/>
    </source>
</evidence>